<dbReference type="AlphaFoldDB" id="A0A2P6RR33"/>
<dbReference type="OMA" id="RAMDSFI"/>
<dbReference type="GO" id="GO:0016491">
    <property type="term" value="F:oxidoreductase activity"/>
    <property type="evidence" value="ECO:0007669"/>
    <property type="project" value="UniProtKB-KW"/>
</dbReference>
<dbReference type="InterPro" id="IPR042098">
    <property type="entry name" value="TauD-like_sf"/>
</dbReference>
<comment type="caution">
    <text evidence="3">The sequence shown here is derived from an EMBL/GenBank/DDBJ whole genome shotgun (WGS) entry which is preliminary data.</text>
</comment>
<keyword evidence="4" id="KW-1185">Reference proteome</keyword>
<dbReference type="PANTHER" id="PTHR10696:SF21">
    <property type="entry name" value="TAUD_TFDA-LIKE DOMAIN-CONTAINING PROTEIN"/>
    <property type="match status" value="1"/>
</dbReference>
<dbReference type="Gene3D" id="3.60.130.10">
    <property type="entry name" value="Clavaminate synthase-like"/>
    <property type="match status" value="1"/>
</dbReference>
<protein>
    <submittedName>
        <fullName evidence="3">Putative TauD/TfdA-like domain-containing protein</fullName>
    </submittedName>
</protein>
<accession>A0A2P6RR33</accession>
<evidence type="ECO:0000313" key="3">
    <source>
        <dbReference type="EMBL" id="PRQ48896.1"/>
    </source>
</evidence>
<evidence type="ECO:0000256" key="1">
    <source>
        <dbReference type="ARBA" id="ARBA00023002"/>
    </source>
</evidence>
<name>A0A2P6RR33_ROSCH</name>
<dbReference type="InterPro" id="IPR050411">
    <property type="entry name" value="AlphaKG_dependent_hydroxylases"/>
</dbReference>
<dbReference type="Proteomes" id="UP000238479">
    <property type="component" value="Chromosome 2"/>
</dbReference>
<dbReference type="InterPro" id="IPR003819">
    <property type="entry name" value="TauD/TfdA-like"/>
</dbReference>
<gene>
    <name evidence="3" type="ORF">RchiOBHm_Chr2g0115841</name>
</gene>
<organism evidence="3 4">
    <name type="scientific">Rosa chinensis</name>
    <name type="common">China rose</name>
    <dbReference type="NCBI Taxonomy" id="74649"/>
    <lineage>
        <taxon>Eukaryota</taxon>
        <taxon>Viridiplantae</taxon>
        <taxon>Streptophyta</taxon>
        <taxon>Embryophyta</taxon>
        <taxon>Tracheophyta</taxon>
        <taxon>Spermatophyta</taxon>
        <taxon>Magnoliopsida</taxon>
        <taxon>eudicotyledons</taxon>
        <taxon>Gunneridae</taxon>
        <taxon>Pentapetalae</taxon>
        <taxon>rosids</taxon>
        <taxon>fabids</taxon>
        <taxon>Rosales</taxon>
        <taxon>Rosaceae</taxon>
        <taxon>Rosoideae</taxon>
        <taxon>Rosoideae incertae sedis</taxon>
        <taxon>Rosa</taxon>
    </lineage>
</organism>
<evidence type="ECO:0000259" key="2">
    <source>
        <dbReference type="Pfam" id="PF02668"/>
    </source>
</evidence>
<dbReference type="STRING" id="74649.A0A2P6RR33"/>
<dbReference type="EMBL" id="PDCK01000040">
    <property type="protein sequence ID" value="PRQ48896.1"/>
    <property type="molecule type" value="Genomic_DNA"/>
</dbReference>
<dbReference type="Pfam" id="PF02668">
    <property type="entry name" value="TauD"/>
    <property type="match status" value="1"/>
</dbReference>
<dbReference type="SUPFAM" id="SSF51197">
    <property type="entry name" value="Clavaminate synthase-like"/>
    <property type="match status" value="1"/>
</dbReference>
<dbReference type="OrthoDB" id="408743at2759"/>
<dbReference type="Gramene" id="PRQ48896">
    <property type="protein sequence ID" value="PRQ48896"/>
    <property type="gene ID" value="RchiOBHm_Chr2g0115841"/>
</dbReference>
<dbReference type="PANTHER" id="PTHR10696">
    <property type="entry name" value="GAMMA-BUTYROBETAINE HYDROXYLASE-RELATED"/>
    <property type="match status" value="1"/>
</dbReference>
<evidence type="ECO:0000313" key="4">
    <source>
        <dbReference type="Proteomes" id="UP000238479"/>
    </source>
</evidence>
<keyword evidence="1" id="KW-0560">Oxidoreductase</keyword>
<sequence length="324" mass="36714">MGHRFVEGKIEGEKEFGGKVFPKTLKPPPEMSTDGVDELAEMVKEEREWLHKTLEAHSAILFKGFGLKSGDEFGRVVEAFGWENMTYSAPAPRPILRHLVGGRVYTSNATPVTQLITFHHEMAWVKEVPSKIFLYCLQPSPEGGETSILPSQVVVDQMEERVPEFVSKISTIGFVHRVSLATEYDSEDADGINEPWKWILDTRDLAEAEKRAKEKFLCREVKFREEGLLELLFGPVCPIRSYGGKRVWFNTILCYAPKDSDSISFTDGTKLPESAVETYKKILEENCVNIKWEKGDFLLLDNLLAQHARLPGKPPRQILVSICK</sequence>
<proteinExistence type="predicted"/>
<reference evidence="3 4" key="1">
    <citation type="journal article" date="2018" name="Nat. Genet.">
        <title>The Rosa genome provides new insights in the design of modern roses.</title>
        <authorList>
            <person name="Bendahmane M."/>
        </authorList>
    </citation>
    <scope>NUCLEOTIDE SEQUENCE [LARGE SCALE GENOMIC DNA]</scope>
    <source>
        <strain evidence="4">cv. Old Blush</strain>
    </source>
</reference>
<feature type="domain" description="TauD/TfdA-like" evidence="2">
    <location>
        <begin position="38"/>
        <end position="316"/>
    </location>
</feature>